<feature type="non-terminal residue" evidence="1">
    <location>
        <position position="1"/>
    </location>
</feature>
<protein>
    <submittedName>
        <fullName evidence="1">Uncharacterized protein</fullName>
    </submittedName>
</protein>
<keyword evidence="2" id="KW-1185">Reference proteome</keyword>
<proteinExistence type="predicted"/>
<organism evidence="1 2">
    <name type="scientific">Coemansia helicoidea</name>
    <dbReference type="NCBI Taxonomy" id="1286919"/>
    <lineage>
        <taxon>Eukaryota</taxon>
        <taxon>Fungi</taxon>
        <taxon>Fungi incertae sedis</taxon>
        <taxon>Zoopagomycota</taxon>
        <taxon>Kickxellomycotina</taxon>
        <taxon>Kickxellomycetes</taxon>
        <taxon>Kickxellales</taxon>
        <taxon>Kickxellaceae</taxon>
        <taxon>Coemansia</taxon>
    </lineage>
</organism>
<gene>
    <name evidence="1" type="ORF">H4R21_007180</name>
</gene>
<name>A0ACC1KD44_9FUNG</name>
<reference evidence="1" key="1">
    <citation type="submission" date="2022-07" db="EMBL/GenBank/DDBJ databases">
        <title>Phylogenomic reconstructions and comparative analyses of Kickxellomycotina fungi.</title>
        <authorList>
            <person name="Reynolds N.K."/>
            <person name="Stajich J.E."/>
            <person name="Barry K."/>
            <person name="Grigoriev I.V."/>
            <person name="Crous P."/>
            <person name="Smith M.E."/>
        </authorList>
    </citation>
    <scope>NUCLEOTIDE SEQUENCE</scope>
    <source>
        <strain evidence="1">BCRC 34780</strain>
    </source>
</reference>
<accession>A0ACC1KD44</accession>
<evidence type="ECO:0000313" key="1">
    <source>
        <dbReference type="EMBL" id="KAJ2786530.1"/>
    </source>
</evidence>
<dbReference type="Proteomes" id="UP001140087">
    <property type="component" value="Unassembled WGS sequence"/>
</dbReference>
<sequence length="328" mass="35198">TDLMDLLPLLVRRLANGLPEDLPVADYVQLYYDPKVRTLRSNELQLGARYALALLRTVSVEAAVRFLRTMADMPPRPIPGTASDTRAIAQHLVDAALKDKAPELLLQKVLSVLAKNPVENAGHSADMQGVLAHLSGWMSASQQSSGSLSADQVLSELVSLMGLRLSGAEAMQNIKKLDGTSTAGALQWAGTAFGQLDGDGRDWVVGWALGKLQDNRSTVTAFIQKFARESPVPAARFVHALTRRLWDRESDRRAVQTKASGEIMRSSNAQAIGLSLVTAALGPELQVVSAFGPQSVGERTRAVAGLVGSIGRRAPLSLPVLLSYLFKA</sequence>
<comment type="caution">
    <text evidence="1">The sequence shown here is derived from an EMBL/GenBank/DDBJ whole genome shotgun (WGS) entry which is preliminary data.</text>
</comment>
<dbReference type="EMBL" id="JANBUN010004282">
    <property type="protein sequence ID" value="KAJ2786530.1"/>
    <property type="molecule type" value="Genomic_DNA"/>
</dbReference>
<feature type="non-terminal residue" evidence="1">
    <location>
        <position position="328"/>
    </location>
</feature>
<evidence type="ECO:0000313" key="2">
    <source>
        <dbReference type="Proteomes" id="UP001140087"/>
    </source>
</evidence>